<keyword evidence="3" id="KW-1185">Reference proteome</keyword>
<feature type="domain" description="N-acetyltransferase" evidence="1">
    <location>
        <begin position="35"/>
        <end position="196"/>
    </location>
</feature>
<dbReference type="Pfam" id="PF13302">
    <property type="entry name" value="Acetyltransf_3"/>
    <property type="match status" value="1"/>
</dbReference>
<evidence type="ECO:0000313" key="3">
    <source>
        <dbReference type="Proteomes" id="UP001152649"/>
    </source>
</evidence>
<dbReference type="AlphaFoldDB" id="A0A9W4ITF2"/>
<evidence type="ECO:0000313" key="2">
    <source>
        <dbReference type="EMBL" id="CAG8342852.1"/>
    </source>
</evidence>
<dbReference type="InterPro" id="IPR000182">
    <property type="entry name" value="GNAT_dom"/>
</dbReference>
<reference evidence="2" key="1">
    <citation type="submission" date="2021-07" db="EMBL/GenBank/DDBJ databases">
        <authorList>
            <person name="Branca A.L. A."/>
        </authorList>
    </citation>
    <scope>NUCLEOTIDE SEQUENCE</scope>
</reference>
<name>A0A9W4ITF2_9EURO</name>
<dbReference type="Gene3D" id="3.40.630.30">
    <property type="match status" value="1"/>
</dbReference>
<dbReference type="GO" id="GO:0016747">
    <property type="term" value="F:acyltransferase activity, transferring groups other than amino-acyl groups"/>
    <property type="evidence" value="ECO:0007669"/>
    <property type="project" value="InterPro"/>
</dbReference>
<dbReference type="OrthoDB" id="630895at2759"/>
<proteinExistence type="predicted"/>
<evidence type="ECO:0000259" key="1">
    <source>
        <dbReference type="PROSITE" id="PS51186"/>
    </source>
</evidence>
<dbReference type="InterPro" id="IPR051531">
    <property type="entry name" value="N-acetyltransferase"/>
</dbReference>
<dbReference type="SUPFAM" id="SSF55729">
    <property type="entry name" value="Acyl-CoA N-acyltransferases (Nat)"/>
    <property type="match status" value="1"/>
</dbReference>
<dbReference type="EMBL" id="CAJVPG010000111">
    <property type="protein sequence ID" value="CAG8342852.1"/>
    <property type="molecule type" value="Genomic_DNA"/>
</dbReference>
<gene>
    <name evidence="2" type="ORF">PSALAMII_LOCUS2906</name>
</gene>
<dbReference type="PANTHER" id="PTHR43792:SF16">
    <property type="entry name" value="N-ACETYLTRANSFERASE DOMAIN-CONTAINING PROTEIN"/>
    <property type="match status" value="1"/>
</dbReference>
<dbReference type="PANTHER" id="PTHR43792">
    <property type="entry name" value="GNAT FAMILY, PUTATIVE (AFU_ORTHOLOGUE AFUA_3G00765)-RELATED-RELATED"/>
    <property type="match status" value="1"/>
</dbReference>
<accession>A0A9W4ITF2</accession>
<protein>
    <recommendedName>
        <fullName evidence="1">N-acetyltransferase domain-containing protein</fullName>
    </recommendedName>
</protein>
<comment type="caution">
    <text evidence="2">The sequence shown here is derived from an EMBL/GenBank/DDBJ whole genome shotgun (WGS) entry which is preliminary data.</text>
</comment>
<dbReference type="InterPro" id="IPR016181">
    <property type="entry name" value="Acyl_CoA_acyltransferase"/>
</dbReference>
<dbReference type="PROSITE" id="PS51186">
    <property type="entry name" value="GNAT"/>
    <property type="match status" value="1"/>
</dbReference>
<dbReference type="Proteomes" id="UP001152649">
    <property type="component" value="Unassembled WGS sequence"/>
</dbReference>
<sequence length="206" mass="22719">MSSSVPFTTSPTCSIPSERLYISYFSPDSPENCAFLVKLWNTEEFIKTSGRTGIDTPEKASNFLRNRVHADYARNNYGIFLVSLKPNENATLSESTPIGTVSLMKGDSPDSYLAPDIGYAILPEETGKGYATEAAVALLEYARKELGVDSAFGFCAREDRHSARVLEKIGFEFRGEKKLKVFGGKESSVYVLPGMSQDLSVYNLHD</sequence>
<organism evidence="2 3">
    <name type="scientific">Penicillium salamii</name>
    <dbReference type="NCBI Taxonomy" id="1612424"/>
    <lineage>
        <taxon>Eukaryota</taxon>
        <taxon>Fungi</taxon>
        <taxon>Dikarya</taxon>
        <taxon>Ascomycota</taxon>
        <taxon>Pezizomycotina</taxon>
        <taxon>Eurotiomycetes</taxon>
        <taxon>Eurotiomycetidae</taxon>
        <taxon>Eurotiales</taxon>
        <taxon>Aspergillaceae</taxon>
        <taxon>Penicillium</taxon>
    </lineage>
</organism>